<dbReference type="InterPro" id="IPR015421">
    <property type="entry name" value="PyrdxlP-dep_Trfase_major"/>
</dbReference>
<feature type="domain" description="Aminotransferase class V" evidence="7">
    <location>
        <begin position="40"/>
        <end position="411"/>
    </location>
</feature>
<dbReference type="PIRSF" id="PIRSF005572">
    <property type="entry name" value="NifS"/>
    <property type="match status" value="1"/>
</dbReference>
<dbReference type="Pfam" id="PF00266">
    <property type="entry name" value="Aminotran_5"/>
    <property type="match status" value="1"/>
</dbReference>
<dbReference type="GO" id="GO:0006534">
    <property type="term" value="P:cysteine metabolic process"/>
    <property type="evidence" value="ECO:0007669"/>
    <property type="project" value="InterPro"/>
</dbReference>
<comment type="catalytic activity">
    <reaction evidence="6">
        <text>(sulfur carrier)-H + L-cysteine = (sulfur carrier)-SH + L-alanine</text>
        <dbReference type="Rhea" id="RHEA:43892"/>
        <dbReference type="Rhea" id="RHEA-COMP:14737"/>
        <dbReference type="Rhea" id="RHEA-COMP:14739"/>
        <dbReference type="ChEBI" id="CHEBI:29917"/>
        <dbReference type="ChEBI" id="CHEBI:35235"/>
        <dbReference type="ChEBI" id="CHEBI:57972"/>
        <dbReference type="ChEBI" id="CHEBI:64428"/>
        <dbReference type="EC" id="2.8.1.7"/>
    </reaction>
</comment>
<evidence type="ECO:0000256" key="1">
    <source>
        <dbReference type="ARBA" id="ARBA00001933"/>
    </source>
</evidence>
<keyword evidence="5" id="KW-0663">Pyridoxal phosphate</keyword>
<dbReference type="InterPro" id="IPR015422">
    <property type="entry name" value="PyrdxlP-dep_Trfase_small"/>
</dbReference>
<protein>
    <recommendedName>
        <fullName evidence="3">cysteine desulfurase</fullName>
        <ecNumber evidence="3">2.8.1.7</ecNumber>
    </recommendedName>
</protein>
<comment type="similarity">
    <text evidence="2">Belongs to the class-V pyridoxal-phosphate-dependent aminotransferase family. Csd subfamily.</text>
</comment>
<dbReference type="EC" id="2.8.1.7" evidence="3"/>
<evidence type="ECO:0000256" key="4">
    <source>
        <dbReference type="ARBA" id="ARBA00022679"/>
    </source>
</evidence>
<comment type="cofactor">
    <cofactor evidence="1">
        <name>pyridoxal 5'-phosphate</name>
        <dbReference type="ChEBI" id="CHEBI:597326"/>
    </cofactor>
</comment>
<dbReference type="InterPro" id="IPR010970">
    <property type="entry name" value="Cys_dSase_SufS"/>
</dbReference>
<dbReference type="InterPro" id="IPR015424">
    <property type="entry name" value="PyrdxlP-dep_Trfase"/>
</dbReference>
<organism evidence="8">
    <name type="scientific">Paulinella longichromatophora</name>
    <dbReference type="NCBI Taxonomy" id="1708747"/>
    <lineage>
        <taxon>Eukaryota</taxon>
        <taxon>Sar</taxon>
        <taxon>Rhizaria</taxon>
        <taxon>Cercozoa</taxon>
        <taxon>Imbricatea</taxon>
        <taxon>Silicofilosea</taxon>
        <taxon>Euglyphida</taxon>
        <taxon>Paulinellidae</taxon>
        <taxon>Paulinella</taxon>
    </lineage>
</organism>
<accession>A0A2H4ZQ32</accession>
<dbReference type="EMBL" id="MG264610">
    <property type="protein sequence ID" value="AUG32623.1"/>
    <property type="molecule type" value="Genomic_DNA"/>
</dbReference>
<proteinExistence type="inferred from homology"/>
<keyword evidence="8" id="KW-0456">Lyase</keyword>
<dbReference type="NCBIfam" id="TIGR01979">
    <property type="entry name" value="sufS"/>
    <property type="match status" value="1"/>
</dbReference>
<evidence type="ECO:0000256" key="6">
    <source>
        <dbReference type="ARBA" id="ARBA00050776"/>
    </source>
</evidence>
<evidence type="ECO:0000256" key="5">
    <source>
        <dbReference type="ARBA" id="ARBA00022898"/>
    </source>
</evidence>
<dbReference type="Gene3D" id="3.40.640.10">
    <property type="entry name" value="Type I PLP-dependent aspartate aminotransferase-like (Major domain)"/>
    <property type="match status" value="1"/>
</dbReference>
<dbReference type="InterPro" id="IPR000192">
    <property type="entry name" value="Aminotrans_V_dom"/>
</dbReference>
<dbReference type="InterPro" id="IPR016454">
    <property type="entry name" value="Cysteine_dSase"/>
</dbReference>
<name>A0A2H4ZQ32_9EUKA</name>
<evidence type="ECO:0000259" key="7">
    <source>
        <dbReference type="Pfam" id="PF00266"/>
    </source>
</evidence>
<sequence length="436" mass="48348">MVNSLQFASMLEKETNTLAKVARPDFPALTQLNKEGKPLIYLDHAATSQKPYQVLQVLDHYYKYDNANVHRGAHQLSSRATEAFESAREITAQFIGAKRASEIVFTRNATEAINLIARCWGDSTIKEGDEILLTVMEHHSNLIPWQLLAARTNCILRHIGITEDGELDIEDLKAKLNERTKLVSLVHISNTLGCINPVSLVSQMAHAVGALVLIDACQSLAHLPINVNDLGADILVGSSHKLCGPTGIGFLWACEHFLEKLPPFLGGGEMIQDVFLNYSSWAKLPYKFEAGTPSIGEAIGMGAAISYLQYIGLDRIQRWEHILTEQLFEGLNKIEGIKILGPNLRQQGKRAALASFVLEDLHANDLAAFLDTSGICIRSGHHCTQPLHRYYGITASARASLSFTTTPEEINCFIEELKETIKFFRKHNVRSASSKY</sequence>
<evidence type="ECO:0000256" key="2">
    <source>
        <dbReference type="ARBA" id="ARBA00010447"/>
    </source>
</evidence>
<dbReference type="AlphaFoldDB" id="A0A2H4ZQ32"/>
<dbReference type="GO" id="GO:0031071">
    <property type="term" value="F:cysteine desulfurase activity"/>
    <property type="evidence" value="ECO:0007669"/>
    <property type="project" value="UniProtKB-EC"/>
</dbReference>
<dbReference type="Gene3D" id="3.90.1150.10">
    <property type="entry name" value="Aspartate Aminotransferase, domain 1"/>
    <property type="match status" value="1"/>
</dbReference>
<dbReference type="CDD" id="cd06453">
    <property type="entry name" value="SufS_like"/>
    <property type="match status" value="1"/>
</dbReference>
<dbReference type="SUPFAM" id="SSF53383">
    <property type="entry name" value="PLP-dependent transferases"/>
    <property type="match status" value="1"/>
</dbReference>
<gene>
    <name evidence="8" type="primary">nifS</name>
    <name evidence="8" type="ORF">PLO_645</name>
</gene>
<dbReference type="GO" id="GO:0030170">
    <property type="term" value="F:pyridoxal phosphate binding"/>
    <property type="evidence" value="ECO:0007669"/>
    <property type="project" value="InterPro"/>
</dbReference>
<evidence type="ECO:0000256" key="3">
    <source>
        <dbReference type="ARBA" id="ARBA00012239"/>
    </source>
</evidence>
<geneLocation type="plastid" evidence="8"/>
<reference evidence="8" key="1">
    <citation type="submission" date="2017-10" db="EMBL/GenBank/DDBJ databases">
        <title>Paulinella longichromatophora chromatophore genome.</title>
        <authorList>
            <person name="Lhee D."/>
            <person name="Yoon H.S."/>
        </authorList>
    </citation>
    <scope>NUCLEOTIDE SEQUENCE</scope>
</reference>
<dbReference type="PANTHER" id="PTHR43586">
    <property type="entry name" value="CYSTEINE DESULFURASE"/>
    <property type="match status" value="1"/>
</dbReference>
<keyword evidence="4" id="KW-0808">Transferase</keyword>
<dbReference type="GO" id="GO:0016829">
    <property type="term" value="F:lyase activity"/>
    <property type="evidence" value="ECO:0007669"/>
    <property type="project" value="UniProtKB-KW"/>
</dbReference>
<keyword evidence="8" id="KW-0934">Plastid</keyword>
<evidence type="ECO:0000313" key="8">
    <source>
        <dbReference type="EMBL" id="AUG32623.1"/>
    </source>
</evidence>
<dbReference type="PANTHER" id="PTHR43586:SF8">
    <property type="entry name" value="CYSTEINE DESULFURASE 1, CHLOROPLASTIC"/>
    <property type="match status" value="1"/>
</dbReference>